<dbReference type="Pfam" id="PF00271">
    <property type="entry name" value="Helicase_C"/>
    <property type="match status" value="1"/>
</dbReference>
<dbReference type="Gene3D" id="3.40.50.300">
    <property type="entry name" value="P-loop containing nucleotide triphosphate hydrolases"/>
    <property type="match status" value="2"/>
</dbReference>
<dbReference type="InterPro" id="IPR027417">
    <property type="entry name" value="P-loop_NTPase"/>
</dbReference>
<evidence type="ECO:0000313" key="4">
    <source>
        <dbReference type="Proteomes" id="UP000297635"/>
    </source>
</evidence>
<proteinExistence type="predicted"/>
<dbReference type="RefSeq" id="WP_135469731.1">
    <property type="nucleotide sequence ID" value="NZ_SJSA01000001.1"/>
</dbReference>
<keyword evidence="3" id="KW-0347">Helicase</keyword>
<evidence type="ECO:0000313" key="3">
    <source>
        <dbReference type="EMBL" id="TGG39303.1"/>
    </source>
</evidence>
<reference evidence="3 4" key="1">
    <citation type="submission" date="2019-02" db="EMBL/GenBank/DDBJ databases">
        <title>Isolation and identification of novel species under the genus Muribaculum.</title>
        <authorList>
            <person name="Miyake S."/>
            <person name="Ding Y."/>
            <person name="Low A."/>
            <person name="Soh M."/>
            <person name="Seedorf H."/>
        </authorList>
    </citation>
    <scope>NUCLEOTIDE SEQUENCE [LARGE SCALE GENOMIC DNA]</scope>
    <source>
        <strain evidence="3 4">TLL-A3</strain>
    </source>
</reference>
<dbReference type="Proteomes" id="UP000297635">
    <property type="component" value="Unassembled WGS sequence"/>
</dbReference>
<dbReference type="Pfam" id="PF04851">
    <property type="entry name" value="ResIII"/>
    <property type="match status" value="1"/>
</dbReference>
<comment type="caution">
    <text evidence="3">The sequence shown here is derived from an EMBL/GenBank/DDBJ whole genome shotgun (WGS) entry which is preliminary data.</text>
</comment>
<dbReference type="SMART" id="SM00487">
    <property type="entry name" value="DEXDc"/>
    <property type="match status" value="1"/>
</dbReference>
<dbReference type="PROSITE" id="PS51194">
    <property type="entry name" value="HELICASE_CTER"/>
    <property type="match status" value="1"/>
</dbReference>
<keyword evidence="3" id="KW-0547">Nucleotide-binding</keyword>
<dbReference type="GO" id="GO:0003677">
    <property type="term" value="F:DNA binding"/>
    <property type="evidence" value="ECO:0007669"/>
    <property type="project" value="InterPro"/>
</dbReference>
<dbReference type="EMBL" id="SJSA01000001">
    <property type="protein sequence ID" value="TGG39303.1"/>
    <property type="molecule type" value="Genomic_DNA"/>
</dbReference>
<dbReference type="GeneID" id="82148289"/>
<evidence type="ECO:0000259" key="1">
    <source>
        <dbReference type="PROSITE" id="PS51192"/>
    </source>
</evidence>
<dbReference type="SUPFAM" id="SSF52540">
    <property type="entry name" value="P-loop containing nucleoside triphosphate hydrolases"/>
    <property type="match status" value="1"/>
</dbReference>
<keyword evidence="3" id="KW-0067">ATP-binding</keyword>
<dbReference type="GO" id="GO:0005829">
    <property type="term" value="C:cytosol"/>
    <property type="evidence" value="ECO:0007669"/>
    <property type="project" value="TreeGrafter"/>
</dbReference>
<evidence type="ECO:0000259" key="2">
    <source>
        <dbReference type="PROSITE" id="PS51194"/>
    </source>
</evidence>
<organism evidence="3 4">
    <name type="scientific">Duncaniella freteri</name>
    <dbReference type="NCBI Taxonomy" id="2530391"/>
    <lineage>
        <taxon>Bacteria</taxon>
        <taxon>Pseudomonadati</taxon>
        <taxon>Bacteroidota</taxon>
        <taxon>Bacteroidia</taxon>
        <taxon>Bacteroidales</taxon>
        <taxon>Muribaculaceae</taxon>
        <taxon>Duncaniella</taxon>
    </lineage>
</organism>
<dbReference type="SMART" id="SM00490">
    <property type="entry name" value="HELICc"/>
    <property type="match status" value="1"/>
</dbReference>
<dbReference type="PANTHER" id="PTHR47396">
    <property type="entry name" value="TYPE I RESTRICTION ENZYME ECOKI R PROTEIN"/>
    <property type="match status" value="1"/>
</dbReference>
<dbReference type="AlphaFoldDB" id="A0A4Z0V6F7"/>
<dbReference type="InterPro" id="IPR001650">
    <property type="entry name" value="Helicase_C-like"/>
</dbReference>
<feature type="domain" description="Helicase ATP-binding" evidence="1">
    <location>
        <begin position="17"/>
        <end position="156"/>
    </location>
</feature>
<dbReference type="GO" id="GO:0016787">
    <property type="term" value="F:hydrolase activity"/>
    <property type="evidence" value="ECO:0007669"/>
    <property type="project" value="InterPro"/>
</dbReference>
<dbReference type="InterPro" id="IPR050742">
    <property type="entry name" value="Helicase_Restrict-Modif_Enz"/>
</dbReference>
<protein>
    <submittedName>
        <fullName evidence="3">DEAD/DEAH box helicase</fullName>
    </submittedName>
</protein>
<dbReference type="PROSITE" id="PS51192">
    <property type="entry name" value="HELICASE_ATP_BIND_1"/>
    <property type="match status" value="1"/>
</dbReference>
<dbReference type="InterPro" id="IPR006935">
    <property type="entry name" value="Helicase/UvrB_N"/>
</dbReference>
<keyword evidence="4" id="KW-1185">Reference proteome</keyword>
<gene>
    <name evidence="3" type="ORF">EZ315_00705</name>
</gene>
<dbReference type="GO" id="GO:0005524">
    <property type="term" value="F:ATP binding"/>
    <property type="evidence" value="ECO:0007669"/>
    <property type="project" value="InterPro"/>
</dbReference>
<feature type="domain" description="Helicase C-terminal" evidence="2">
    <location>
        <begin position="212"/>
        <end position="360"/>
    </location>
</feature>
<dbReference type="InterPro" id="IPR014001">
    <property type="entry name" value="Helicase_ATP-bd"/>
</dbReference>
<sequence length="632" mass="72716">MTIRLYDYQRKMRDAVLEALESHNAVMCQMPTGTGKTHVLASVVSNYANGKLVWVVVHRKELIEQITTTWEACYRDKRNAPDVKVMSIQWLARNWEKVANDAPSMIVIDEAHHALAETYQELFRRYPGAKKLGMTATPYRMSGKGFTDLFEILLQSKSIPDFITENRLSLFDYYAVPQNSKIRRQIALLKKRGAHGDYQTKELDLSLNTPRNIEYLYNSLMRYAKGRKGIVYAININHARAIADFYAANGLRCYAIDCNTPEKERREMVTSFRNGNIDVMVNVDIFSEGFDCPEVEFIQLARPTLSLAVYLQQIGRGLRKAKGKKYCVILDNVGLSRTFGTPVRKWNWDKMFKGTMRNVRIDSLDRSALLKYYGYPGKLVDEPMERIISHTDMSDAISRQNILKYYSASNLVGVVLKGKVVARKQVTDVIAYKHDAVVVRLADKSVCLIFPTGKELELPSDSIDFEIQSDKIIKVTTMRGTIYHDMVTTQDFAERPIVRTYGPMEFLDEGSKLWRRMPYYAIEYYKNSAYPPTWMGWYLKIYSICPISAKVYIPNSTLGGGRELSFEQTALFPYDLHDYYIVEELTGGKIIVVDLNCDYYLVKSDNSRKFLFKATSYSSSKQELDQWLSKLK</sequence>
<keyword evidence="3" id="KW-0378">Hydrolase</keyword>
<dbReference type="GO" id="GO:0004386">
    <property type="term" value="F:helicase activity"/>
    <property type="evidence" value="ECO:0007669"/>
    <property type="project" value="UniProtKB-KW"/>
</dbReference>
<accession>A0A4Z0V6F7</accession>
<dbReference type="PANTHER" id="PTHR47396:SF1">
    <property type="entry name" value="ATP-DEPENDENT HELICASE IRC3-RELATED"/>
    <property type="match status" value="1"/>
</dbReference>
<name>A0A4Z0V6F7_9BACT</name>